<accession>A0A0N0BDX3</accession>
<reference evidence="1 2" key="1">
    <citation type="submission" date="2015-07" db="EMBL/GenBank/DDBJ databases">
        <title>The genome of Melipona quadrifasciata.</title>
        <authorList>
            <person name="Pan H."/>
            <person name="Kapheim K."/>
        </authorList>
    </citation>
    <scope>NUCLEOTIDE SEQUENCE [LARGE SCALE GENOMIC DNA]</scope>
    <source>
        <strain evidence="1">0111107301</strain>
        <tissue evidence="1">Whole body</tissue>
    </source>
</reference>
<evidence type="ECO:0000313" key="2">
    <source>
        <dbReference type="Proteomes" id="UP000053105"/>
    </source>
</evidence>
<evidence type="ECO:0000313" key="1">
    <source>
        <dbReference type="EMBL" id="KOX70741.1"/>
    </source>
</evidence>
<dbReference type="EMBL" id="KQ435851">
    <property type="protein sequence ID" value="KOX70741.1"/>
    <property type="molecule type" value="Genomic_DNA"/>
</dbReference>
<proteinExistence type="predicted"/>
<dbReference type="AlphaFoldDB" id="A0A0N0BDX3"/>
<gene>
    <name evidence="1" type="ORF">WN51_02165</name>
</gene>
<keyword evidence="2" id="KW-1185">Reference proteome</keyword>
<sequence length="77" mass="9024">MLGQDNAGIMLFERRGQKMFDENKESGRRKVRQQIPNHRDYSDFYGGILEKIWKSALVFNADKGGNFVRIRDEAFNI</sequence>
<name>A0A0N0BDX3_9HYME</name>
<dbReference type="Proteomes" id="UP000053105">
    <property type="component" value="Unassembled WGS sequence"/>
</dbReference>
<protein>
    <submittedName>
        <fullName evidence="1">Uncharacterized protein</fullName>
    </submittedName>
</protein>
<organism evidence="1 2">
    <name type="scientific">Melipona quadrifasciata</name>
    <dbReference type="NCBI Taxonomy" id="166423"/>
    <lineage>
        <taxon>Eukaryota</taxon>
        <taxon>Metazoa</taxon>
        <taxon>Ecdysozoa</taxon>
        <taxon>Arthropoda</taxon>
        <taxon>Hexapoda</taxon>
        <taxon>Insecta</taxon>
        <taxon>Pterygota</taxon>
        <taxon>Neoptera</taxon>
        <taxon>Endopterygota</taxon>
        <taxon>Hymenoptera</taxon>
        <taxon>Apocrita</taxon>
        <taxon>Aculeata</taxon>
        <taxon>Apoidea</taxon>
        <taxon>Anthophila</taxon>
        <taxon>Apidae</taxon>
        <taxon>Melipona</taxon>
    </lineage>
</organism>